<evidence type="ECO:0000256" key="2">
    <source>
        <dbReference type="ARBA" id="ARBA00023125"/>
    </source>
</evidence>
<feature type="region of interest" description="Disordered" evidence="4">
    <location>
        <begin position="1"/>
        <end position="20"/>
    </location>
</feature>
<dbReference type="GO" id="GO:0003700">
    <property type="term" value="F:DNA-binding transcription factor activity"/>
    <property type="evidence" value="ECO:0007669"/>
    <property type="project" value="InterPro"/>
</dbReference>
<evidence type="ECO:0000313" key="7">
    <source>
        <dbReference type="Proteomes" id="UP000294257"/>
    </source>
</evidence>
<proteinExistence type="predicted"/>
<protein>
    <submittedName>
        <fullName evidence="6">AraC-like DNA-binding protein</fullName>
    </submittedName>
</protein>
<dbReference type="GO" id="GO:0043565">
    <property type="term" value="F:sequence-specific DNA binding"/>
    <property type="evidence" value="ECO:0007669"/>
    <property type="project" value="InterPro"/>
</dbReference>
<dbReference type="InterPro" id="IPR018060">
    <property type="entry name" value="HTH_AraC"/>
</dbReference>
<comment type="caution">
    <text evidence="6">The sequence shown here is derived from an EMBL/GenBank/DDBJ whole genome shotgun (WGS) entry which is preliminary data.</text>
</comment>
<evidence type="ECO:0000256" key="3">
    <source>
        <dbReference type="ARBA" id="ARBA00023163"/>
    </source>
</evidence>
<feature type="compositionally biased region" description="Low complexity" evidence="4">
    <location>
        <begin position="33"/>
        <end position="48"/>
    </location>
</feature>
<dbReference type="InterPro" id="IPR020449">
    <property type="entry name" value="Tscrpt_reg_AraC-type_HTH"/>
</dbReference>
<keyword evidence="3" id="KW-0804">Transcription</keyword>
<evidence type="ECO:0000256" key="4">
    <source>
        <dbReference type="SAM" id="MobiDB-lite"/>
    </source>
</evidence>
<evidence type="ECO:0000313" key="6">
    <source>
        <dbReference type="EMBL" id="RZS40941.1"/>
    </source>
</evidence>
<evidence type="ECO:0000256" key="1">
    <source>
        <dbReference type="ARBA" id="ARBA00023015"/>
    </source>
</evidence>
<dbReference type="Proteomes" id="UP000294257">
    <property type="component" value="Unassembled WGS sequence"/>
</dbReference>
<dbReference type="SMART" id="SM00342">
    <property type="entry name" value="HTH_ARAC"/>
    <property type="match status" value="1"/>
</dbReference>
<dbReference type="Pfam" id="PF12833">
    <property type="entry name" value="HTH_18"/>
    <property type="match status" value="1"/>
</dbReference>
<organism evidence="6 7">
    <name type="scientific">Herbihabitans rhizosphaerae</name>
    <dbReference type="NCBI Taxonomy" id="1872711"/>
    <lineage>
        <taxon>Bacteria</taxon>
        <taxon>Bacillati</taxon>
        <taxon>Actinomycetota</taxon>
        <taxon>Actinomycetes</taxon>
        <taxon>Pseudonocardiales</taxon>
        <taxon>Pseudonocardiaceae</taxon>
        <taxon>Herbihabitans</taxon>
    </lineage>
</organism>
<dbReference type="PANTHER" id="PTHR46796">
    <property type="entry name" value="HTH-TYPE TRANSCRIPTIONAL ACTIVATOR RHAS-RELATED"/>
    <property type="match status" value="1"/>
</dbReference>
<evidence type="ECO:0000259" key="5">
    <source>
        <dbReference type="PROSITE" id="PS01124"/>
    </source>
</evidence>
<dbReference type="PANTHER" id="PTHR46796:SF6">
    <property type="entry name" value="ARAC SUBFAMILY"/>
    <property type="match status" value="1"/>
</dbReference>
<name>A0A4Q7KY48_9PSEU</name>
<gene>
    <name evidence="6" type="ORF">EV193_103259</name>
</gene>
<dbReference type="OrthoDB" id="9799345at2"/>
<reference evidence="6 7" key="1">
    <citation type="submission" date="2019-02" db="EMBL/GenBank/DDBJ databases">
        <title>Genomic Encyclopedia of Type Strains, Phase IV (KMG-IV): sequencing the most valuable type-strain genomes for metagenomic binning, comparative biology and taxonomic classification.</title>
        <authorList>
            <person name="Goeker M."/>
        </authorList>
    </citation>
    <scope>NUCLEOTIDE SEQUENCE [LARGE SCALE GENOMIC DNA]</scope>
    <source>
        <strain evidence="6 7">DSM 101727</strain>
    </source>
</reference>
<accession>A0A4Q7KY48</accession>
<feature type="domain" description="HTH araC/xylS-type" evidence="5">
    <location>
        <begin position="206"/>
        <end position="306"/>
    </location>
</feature>
<dbReference type="EMBL" id="SGWQ01000003">
    <property type="protein sequence ID" value="RZS40941.1"/>
    <property type="molecule type" value="Genomic_DNA"/>
</dbReference>
<dbReference type="InterPro" id="IPR009057">
    <property type="entry name" value="Homeodomain-like_sf"/>
</dbReference>
<dbReference type="SUPFAM" id="SSF46689">
    <property type="entry name" value="Homeodomain-like"/>
    <property type="match status" value="1"/>
</dbReference>
<sequence length="311" mass="33681">MRRETPPRGTAAPAHRVPPALEKRFASLSRVIGGPAERPTPAEATPEEVATGYLVVRASGASATRQAITGGGRSEPEKLQILMRALLPRYLPPKGVSMSFGECALRAHPPAGADGAKAQGVVLLTVATHKLSISFAELRPLLFQPVPVDRPLQALFASSVAHLLVVASSLDPHGIKPYLTGLAELVLRSALRTELDRADAIATRRRAAVDYIKENLADPSLTAERIADALFISRRRLYQLFDDGDGVSGRIRTLRIERARELLGDPAHARRGVGEISRQCGFANAAHFSRTFRKVVGETPRGYRDRMLTSP</sequence>
<dbReference type="AlphaFoldDB" id="A0A4Q7KY48"/>
<keyword evidence="7" id="KW-1185">Reference proteome</keyword>
<dbReference type="PROSITE" id="PS01124">
    <property type="entry name" value="HTH_ARAC_FAMILY_2"/>
    <property type="match status" value="1"/>
</dbReference>
<dbReference type="PRINTS" id="PR00032">
    <property type="entry name" value="HTHARAC"/>
</dbReference>
<dbReference type="PROSITE" id="PS00041">
    <property type="entry name" value="HTH_ARAC_FAMILY_1"/>
    <property type="match status" value="1"/>
</dbReference>
<dbReference type="InterPro" id="IPR050204">
    <property type="entry name" value="AraC_XylS_family_regulators"/>
</dbReference>
<feature type="region of interest" description="Disordered" evidence="4">
    <location>
        <begin position="28"/>
        <end position="48"/>
    </location>
</feature>
<dbReference type="InterPro" id="IPR018062">
    <property type="entry name" value="HTH_AraC-typ_CS"/>
</dbReference>
<keyword evidence="2 6" id="KW-0238">DNA-binding</keyword>
<dbReference type="Gene3D" id="1.10.10.60">
    <property type="entry name" value="Homeodomain-like"/>
    <property type="match status" value="1"/>
</dbReference>
<dbReference type="RefSeq" id="WP_130343923.1">
    <property type="nucleotide sequence ID" value="NZ_SGWQ01000003.1"/>
</dbReference>
<keyword evidence="1" id="KW-0805">Transcription regulation</keyword>